<dbReference type="Proteomes" id="UP000655044">
    <property type="component" value="Unassembled WGS sequence"/>
</dbReference>
<reference evidence="2" key="1">
    <citation type="submission" date="2021-01" db="EMBL/GenBank/DDBJ databases">
        <title>Whole genome shotgun sequence of Planobispora rosea NBRC 15558.</title>
        <authorList>
            <person name="Komaki H."/>
            <person name="Tamura T."/>
        </authorList>
    </citation>
    <scope>NUCLEOTIDE SEQUENCE</scope>
    <source>
        <strain evidence="2">NBRC 15558</strain>
    </source>
</reference>
<keyword evidence="3" id="KW-1185">Reference proteome</keyword>
<evidence type="ECO:0008006" key="4">
    <source>
        <dbReference type="Google" id="ProtNLM"/>
    </source>
</evidence>
<dbReference type="PANTHER" id="PTHR36221">
    <property type="entry name" value="DUF742 DOMAIN-CONTAINING PROTEIN"/>
    <property type="match status" value="1"/>
</dbReference>
<accession>A0A8J3WF58</accession>
<feature type="compositionally biased region" description="Gly residues" evidence="1">
    <location>
        <begin position="1"/>
        <end position="13"/>
    </location>
</feature>
<comment type="caution">
    <text evidence="2">The sequence shown here is derived from an EMBL/GenBank/DDBJ whole genome shotgun (WGS) entry which is preliminary data.</text>
</comment>
<feature type="region of interest" description="Disordered" evidence="1">
    <location>
        <begin position="1"/>
        <end position="48"/>
    </location>
</feature>
<evidence type="ECO:0000313" key="2">
    <source>
        <dbReference type="EMBL" id="GIH87754.1"/>
    </source>
</evidence>
<dbReference type="Pfam" id="PF05331">
    <property type="entry name" value="DUF742"/>
    <property type="match status" value="1"/>
</dbReference>
<gene>
    <name evidence="2" type="ORF">Pro02_61620</name>
</gene>
<organism evidence="2 3">
    <name type="scientific">Planobispora rosea</name>
    <dbReference type="NCBI Taxonomy" id="35762"/>
    <lineage>
        <taxon>Bacteria</taxon>
        <taxon>Bacillati</taxon>
        <taxon>Actinomycetota</taxon>
        <taxon>Actinomycetes</taxon>
        <taxon>Streptosporangiales</taxon>
        <taxon>Streptosporangiaceae</taxon>
        <taxon>Planobispora</taxon>
    </lineage>
</organism>
<sequence length="155" mass="16700">MADHGWTGGGDPTGGPPYRPMDDAHRQGGPPHHVQHHVRPAPAEQSSLVRPYAVTGGRTAPRTQLAMEALVSSAMSIHHDLSTRTPEYQAIGALCRHVRSVAEISAMLRIPLGVTRILVADMAAEGLVQLHQPQLNAGKPDLNLLERVLSGLRRL</sequence>
<dbReference type="InterPro" id="IPR007995">
    <property type="entry name" value="DUF742"/>
</dbReference>
<name>A0A8J3WF58_PLARO</name>
<protein>
    <recommendedName>
        <fullName evidence="4">DUF742 domain-containing protein</fullName>
    </recommendedName>
</protein>
<evidence type="ECO:0000256" key="1">
    <source>
        <dbReference type="SAM" id="MobiDB-lite"/>
    </source>
</evidence>
<dbReference type="PANTHER" id="PTHR36221:SF1">
    <property type="entry name" value="DUF742 DOMAIN-CONTAINING PROTEIN"/>
    <property type="match status" value="1"/>
</dbReference>
<evidence type="ECO:0000313" key="3">
    <source>
        <dbReference type="Proteomes" id="UP000655044"/>
    </source>
</evidence>
<dbReference type="EMBL" id="BOOI01000067">
    <property type="protein sequence ID" value="GIH87754.1"/>
    <property type="molecule type" value="Genomic_DNA"/>
</dbReference>
<proteinExistence type="predicted"/>
<dbReference type="AlphaFoldDB" id="A0A8J3WF58"/>